<feature type="region of interest" description="Disordered" evidence="8">
    <location>
        <begin position="368"/>
        <end position="412"/>
    </location>
</feature>
<evidence type="ECO:0000313" key="10">
    <source>
        <dbReference type="EMBL" id="VDI84243.1"/>
    </source>
</evidence>
<feature type="domain" description="C2H2-type" evidence="9">
    <location>
        <begin position="1172"/>
        <end position="1200"/>
    </location>
</feature>
<feature type="compositionally biased region" description="Basic and acidic residues" evidence="8">
    <location>
        <begin position="64"/>
        <end position="75"/>
    </location>
</feature>
<dbReference type="EMBL" id="UYJE01010550">
    <property type="protein sequence ID" value="VDI84243.1"/>
    <property type="molecule type" value="Genomic_DNA"/>
</dbReference>
<reference evidence="10" key="1">
    <citation type="submission" date="2018-11" db="EMBL/GenBank/DDBJ databases">
        <authorList>
            <person name="Alioto T."/>
            <person name="Alioto T."/>
        </authorList>
    </citation>
    <scope>NUCLEOTIDE SEQUENCE</scope>
</reference>
<dbReference type="PANTHER" id="PTHR24406">
    <property type="entry name" value="TRANSCRIPTIONAL REPRESSOR CTCFL-RELATED"/>
    <property type="match status" value="1"/>
</dbReference>
<keyword evidence="4 7" id="KW-0863">Zinc-finger</keyword>
<name>A0A8B6HTL4_MYTGA</name>
<evidence type="ECO:0000256" key="8">
    <source>
        <dbReference type="SAM" id="MobiDB-lite"/>
    </source>
</evidence>
<evidence type="ECO:0000256" key="5">
    <source>
        <dbReference type="ARBA" id="ARBA00022833"/>
    </source>
</evidence>
<evidence type="ECO:0000256" key="6">
    <source>
        <dbReference type="ARBA" id="ARBA00023242"/>
    </source>
</evidence>
<dbReference type="Proteomes" id="UP000596742">
    <property type="component" value="Unassembled WGS sequence"/>
</dbReference>
<dbReference type="GO" id="GO:0005634">
    <property type="term" value="C:nucleus"/>
    <property type="evidence" value="ECO:0007669"/>
    <property type="project" value="UniProtKB-SubCell"/>
</dbReference>
<keyword evidence="11" id="KW-1185">Reference proteome</keyword>
<evidence type="ECO:0000256" key="7">
    <source>
        <dbReference type="PROSITE-ProRule" id="PRU00042"/>
    </source>
</evidence>
<evidence type="ECO:0000256" key="3">
    <source>
        <dbReference type="ARBA" id="ARBA00022737"/>
    </source>
</evidence>
<dbReference type="SMART" id="SM00355">
    <property type="entry name" value="ZnF_C2H2"/>
    <property type="match status" value="14"/>
</dbReference>
<evidence type="ECO:0000256" key="4">
    <source>
        <dbReference type="ARBA" id="ARBA00022771"/>
    </source>
</evidence>
<feature type="compositionally biased region" description="Polar residues" evidence="8">
    <location>
        <begin position="372"/>
        <end position="385"/>
    </location>
</feature>
<accession>A0A8B6HTL4</accession>
<sequence>MKVTLDRPWDLGTENVDIDQEDVADSSNLQTEMKTAQILHNPGNKMDVETTDHADQKKSRKRKCLENVEKTRTETESSPPKINKTGTDVIGKGDIVKPGTSNKEDITAKSPAVFKRKKRIDIDTMTAGEKRYMGKFDAVDTNIKGRTSDPSIYRGTAVPSCLSLIRSHMVPMLSTGKILCKFCGKEFWLARNLQKHLTFSHLEKGGQMYIKTEENLVHHFERRIEEMKLVPKELALEHRDKKRVFPKMHTSVENETNSSDNKATYDIDVILTKINCSNDQLLNTVYTTDIWYCQTCNQSFSGNNLTTQLQKHPCGHQFSVLYIYPQVSISLPSTSDDIQSAPYLDLDSFLLENGLVYVESTSTSRSETQSTLCSSGIETQNNSRIETQNNSQIETQNNSQNETQSNITSKPPIVTKELTGASKNVIKKMDVVDSSVNIAGSLVNNSNKDAYVSDISDDITAIVEKFREAFKLKFEQDIIKMRCPKCLVEVYLDYFDEHSCENIQLKNQVLRFCSVCKIGFLSESLLNAHIFFEHKDKSQDVNFGLDVQFDVPVNTRSLDHKELNTQSKQSVIHVDTKMQLDDMLKTILNSNTNYTFDEIFCIFEQGHVQNMLNQKEDQKKDAYVKNEGKVDEGKANSEIISIGCKICKTFTLCEKLSSHFYLVHCTNTKSCRFCEEMYVGNVHVCCNEKEPKYITRINKMKVIRRQTKKTHFIRIQGKSSKEKKIRQLLGQLFCQCKICKVGFLSLPKLNVHILNEHTDKHVCILCKTIFASENCAENHLCTEITEQLKKKNNVTGLYEICYDRQKDEVQNPKDMQNQSTTNYLKCPECEEETVLDDFNENTKLQNQVIYTCRNCKLNFKSIFCTICKCPFDSLEMLYSHFYSHHQTDTKCCLFCRLAYIGDNHYCGKREKNAENAENVTKRVSNYKMHFKKRLKKQKCIKCEYIINFCTENTDVLSCNQLGCIACRKVGECHGDTCHICGQVFHSFAHRSYHEYTEHQEGVIELWTNRKKEFRRDYLNDYNIKRYKKKRKDRHKCAICEKRFTYFVKKKQHEFEVHGIQGTKYHCDVCDMKDGSYERMKKHMEAHYKGEGTPKTDEIFAKKEEKRVVCYKCGKSVLKRYLNAHLRKYHEAANSGSTSTTMTGKIVCYKCGQIVKKKNFNAHFRERHMEKEEMCEICGKMFYHRGKLNEHRKLKHSENIEKKVKKKGPPQQCNVCGKILANKKSLYIHEKLKHSHKKFQCQICGKKYFYSFLLKDHMKQIHEKFNPIVCQYCNYRCYMKSSLVKHMQHNH</sequence>
<proteinExistence type="predicted"/>
<dbReference type="InterPro" id="IPR050888">
    <property type="entry name" value="ZnF_C2H2-type_TF"/>
</dbReference>
<feature type="domain" description="C2H2-type" evidence="9">
    <location>
        <begin position="1238"/>
        <end position="1266"/>
    </location>
</feature>
<feature type="domain" description="C2H2-type" evidence="9">
    <location>
        <begin position="178"/>
        <end position="206"/>
    </location>
</feature>
<dbReference type="InterPro" id="IPR036236">
    <property type="entry name" value="Znf_C2H2_sf"/>
</dbReference>
<comment type="subcellular location">
    <subcellularLocation>
        <location evidence="1">Nucleus</location>
    </subcellularLocation>
</comment>
<feature type="region of interest" description="Disordered" evidence="8">
    <location>
        <begin position="43"/>
        <end position="104"/>
    </location>
</feature>
<dbReference type="InterPro" id="IPR013087">
    <property type="entry name" value="Znf_C2H2_type"/>
</dbReference>
<dbReference type="GO" id="GO:0008270">
    <property type="term" value="F:zinc ion binding"/>
    <property type="evidence" value="ECO:0007669"/>
    <property type="project" value="UniProtKB-KW"/>
</dbReference>
<dbReference type="SUPFAM" id="SSF57667">
    <property type="entry name" value="beta-beta-alpha zinc fingers"/>
    <property type="match status" value="1"/>
</dbReference>
<dbReference type="PROSITE" id="PS50157">
    <property type="entry name" value="ZINC_FINGER_C2H2_2"/>
    <property type="match status" value="4"/>
</dbReference>
<dbReference type="OrthoDB" id="9989103at2759"/>
<feature type="compositionally biased region" description="Polar residues" evidence="8">
    <location>
        <begin position="76"/>
        <end position="86"/>
    </location>
</feature>
<evidence type="ECO:0000256" key="1">
    <source>
        <dbReference type="ARBA" id="ARBA00004123"/>
    </source>
</evidence>
<evidence type="ECO:0000256" key="2">
    <source>
        <dbReference type="ARBA" id="ARBA00022723"/>
    </source>
</evidence>
<keyword evidence="2" id="KW-0479">Metal-binding</keyword>
<keyword evidence="3" id="KW-0677">Repeat</keyword>
<dbReference type="PROSITE" id="PS00028">
    <property type="entry name" value="ZINC_FINGER_C2H2_1"/>
    <property type="match status" value="9"/>
</dbReference>
<evidence type="ECO:0000259" key="9">
    <source>
        <dbReference type="PROSITE" id="PS50157"/>
    </source>
</evidence>
<dbReference type="Gene3D" id="3.30.160.60">
    <property type="entry name" value="Classic Zinc Finger"/>
    <property type="match status" value="3"/>
</dbReference>
<feature type="compositionally biased region" description="Low complexity" evidence="8">
    <location>
        <begin position="386"/>
        <end position="409"/>
    </location>
</feature>
<organism evidence="10 11">
    <name type="scientific">Mytilus galloprovincialis</name>
    <name type="common">Mediterranean mussel</name>
    <dbReference type="NCBI Taxonomy" id="29158"/>
    <lineage>
        <taxon>Eukaryota</taxon>
        <taxon>Metazoa</taxon>
        <taxon>Spiralia</taxon>
        <taxon>Lophotrochozoa</taxon>
        <taxon>Mollusca</taxon>
        <taxon>Bivalvia</taxon>
        <taxon>Autobranchia</taxon>
        <taxon>Pteriomorphia</taxon>
        <taxon>Mytilida</taxon>
        <taxon>Mytiloidea</taxon>
        <taxon>Mytilidae</taxon>
        <taxon>Mytilinae</taxon>
        <taxon>Mytilus</taxon>
    </lineage>
</organism>
<comment type="caution">
    <text evidence="10">The sequence shown here is derived from an EMBL/GenBank/DDBJ whole genome shotgun (WGS) entry which is preliminary data.</text>
</comment>
<gene>
    <name evidence="10" type="ORF">MGAL_10B090664</name>
</gene>
<protein>
    <recommendedName>
        <fullName evidence="9">C2H2-type domain-containing protein</fullName>
    </recommendedName>
</protein>
<evidence type="ECO:0000313" key="11">
    <source>
        <dbReference type="Proteomes" id="UP000596742"/>
    </source>
</evidence>
<keyword evidence="5" id="KW-0862">Zinc</keyword>
<feature type="compositionally biased region" description="Basic and acidic residues" evidence="8">
    <location>
        <begin position="46"/>
        <end position="57"/>
    </location>
</feature>
<keyword evidence="6" id="KW-0539">Nucleus</keyword>
<feature type="domain" description="C2H2-type" evidence="9">
    <location>
        <begin position="1210"/>
        <end position="1238"/>
    </location>
</feature>